<dbReference type="GO" id="GO:0000156">
    <property type="term" value="F:phosphorelay response regulator activity"/>
    <property type="evidence" value="ECO:0007669"/>
    <property type="project" value="TreeGrafter"/>
</dbReference>
<evidence type="ECO:0000256" key="4">
    <source>
        <dbReference type="ARBA" id="ARBA00023125"/>
    </source>
</evidence>
<accession>A0A1H0PDJ9</accession>
<evidence type="ECO:0000256" key="7">
    <source>
        <dbReference type="PROSITE-ProRule" id="PRU01091"/>
    </source>
</evidence>
<dbReference type="SUPFAM" id="SSF52172">
    <property type="entry name" value="CheY-like"/>
    <property type="match status" value="1"/>
</dbReference>
<dbReference type="Gene3D" id="6.10.250.690">
    <property type="match status" value="1"/>
</dbReference>
<evidence type="ECO:0000313" key="11">
    <source>
        <dbReference type="Proteomes" id="UP000183816"/>
    </source>
</evidence>
<dbReference type="PROSITE" id="PS50110">
    <property type="entry name" value="RESPONSE_REGULATORY"/>
    <property type="match status" value="1"/>
</dbReference>
<feature type="modified residue" description="4-aspartylphosphate" evidence="6">
    <location>
        <position position="61"/>
    </location>
</feature>
<dbReference type="InterPro" id="IPR001867">
    <property type="entry name" value="OmpR/PhoB-type_DNA-bd"/>
</dbReference>
<dbReference type="InterPro" id="IPR001789">
    <property type="entry name" value="Sig_transdc_resp-reg_receiver"/>
</dbReference>
<dbReference type="RefSeq" id="WP_074482541.1">
    <property type="nucleotide sequence ID" value="NZ_FNJK01000004.1"/>
</dbReference>
<dbReference type="GO" id="GO:0032993">
    <property type="term" value="C:protein-DNA complex"/>
    <property type="evidence" value="ECO:0007669"/>
    <property type="project" value="TreeGrafter"/>
</dbReference>
<dbReference type="InterPro" id="IPR036388">
    <property type="entry name" value="WH-like_DNA-bd_sf"/>
</dbReference>
<dbReference type="SMART" id="SM00448">
    <property type="entry name" value="REC"/>
    <property type="match status" value="1"/>
</dbReference>
<dbReference type="InterPro" id="IPR016032">
    <property type="entry name" value="Sig_transdc_resp-reg_C-effctor"/>
</dbReference>
<dbReference type="CDD" id="cd00383">
    <property type="entry name" value="trans_reg_C"/>
    <property type="match status" value="1"/>
</dbReference>
<sequence length="233" mass="27056">MTFEDQILNKRILVVDDDSTLNESIKEILISYHFKNISSAFSIQEAYNKLKIQTVDLILLDVMLPDGDGFSFATNIRKTSDIPILFLTAKSNLEDEIRGLKSGGDDYITKPFLPESLIYRIMALLRRTYKENPSCFYLDNCKIDLSQAILIKDNDEHFSFTRIELQILQKLFDNKNYIVSIESLCEAVWGYDYFEREKSLMVHIRNIREKIENNPSKPTHLITIKGLGYKLII</sequence>
<dbReference type="InterPro" id="IPR039420">
    <property type="entry name" value="WalR-like"/>
</dbReference>
<proteinExistence type="predicted"/>
<protein>
    <submittedName>
        <fullName evidence="10">DNA-binding response regulator, OmpR family, contains REC and winged-helix (WHTH) domain</fullName>
    </submittedName>
</protein>
<evidence type="ECO:0000256" key="5">
    <source>
        <dbReference type="ARBA" id="ARBA00023163"/>
    </source>
</evidence>
<dbReference type="OrthoDB" id="9790442at2"/>
<evidence type="ECO:0000313" key="10">
    <source>
        <dbReference type="EMBL" id="SDP03083.1"/>
    </source>
</evidence>
<dbReference type="SUPFAM" id="SSF46894">
    <property type="entry name" value="C-terminal effector domain of the bipartite response regulators"/>
    <property type="match status" value="1"/>
</dbReference>
<dbReference type="PROSITE" id="PS51755">
    <property type="entry name" value="OMPR_PHOB"/>
    <property type="match status" value="1"/>
</dbReference>
<keyword evidence="5" id="KW-0804">Transcription</keyword>
<name>A0A1H0PDJ9_STREI</name>
<dbReference type="Pfam" id="PF00486">
    <property type="entry name" value="Trans_reg_C"/>
    <property type="match status" value="1"/>
</dbReference>
<evidence type="ECO:0000259" key="8">
    <source>
        <dbReference type="PROSITE" id="PS50110"/>
    </source>
</evidence>
<keyword evidence="3" id="KW-0805">Transcription regulation</keyword>
<dbReference type="CDD" id="cd17574">
    <property type="entry name" value="REC_OmpR"/>
    <property type="match status" value="1"/>
</dbReference>
<dbReference type="GO" id="GO:0005829">
    <property type="term" value="C:cytosol"/>
    <property type="evidence" value="ECO:0007669"/>
    <property type="project" value="TreeGrafter"/>
</dbReference>
<keyword evidence="1 6" id="KW-0597">Phosphoprotein</keyword>
<organism evidence="10 11">
    <name type="scientific">Streptococcus equinus</name>
    <name type="common">Streptococcus bovis</name>
    <dbReference type="NCBI Taxonomy" id="1335"/>
    <lineage>
        <taxon>Bacteria</taxon>
        <taxon>Bacillati</taxon>
        <taxon>Bacillota</taxon>
        <taxon>Bacilli</taxon>
        <taxon>Lactobacillales</taxon>
        <taxon>Streptococcaceae</taxon>
        <taxon>Streptococcus</taxon>
    </lineage>
</organism>
<keyword evidence="4 7" id="KW-0238">DNA-binding</keyword>
<dbReference type="PANTHER" id="PTHR48111:SF52">
    <property type="entry name" value="TRANSCRIPTIONAL REGULATORY PROTEIN YVRH"/>
    <property type="match status" value="1"/>
</dbReference>
<dbReference type="AlphaFoldDB" id="A0A1H0PDJ9"/>
<keyword evidence="2" id="KW-0902">Two-component regulatory system</keyword>
<dbReference type="PANTHER" id="PTHR48111">
    <property type="entry name" value="REGULATOR OF RPOS"/>
    <property type="match status" value="1"/>
</dbReference>
<dbReference type="InterPro" id="IPR011006">
    <property type="entry name" value="CheY-like_superfamily"/>
</dbReference>
<dbReference type="Pfam" id="PF00072">
    <property type="entry name" value="Response_reg"/>
    <property type="match status" value="1"/>
</dbReference>
<dbReference type="SMART" id="SM00862">
    <property type="entry name" value="Trans_reg_C"/>
    <property type="match status" value="1"/>
</dbReference>
<feature type="DNA-binding region" description="OmpR/PhoB-type" evidence="7">
    <location>
        <begin position="133"/>
        <end position="233"/>
    </location>
</feature>
<dbReference type="Gene3D" id="1.10.10.10">
    <property type="entry name" value="Winged helix-like DNA-binding domain superfamily/Winged helix DNA-binding domain"/>
    <property type="match status" value="1"/>
</dbReference>
<reference evidence="10 11" key="1">
    <citation type="submission" date="2016-10" db="EMBL/GenBank/DDBJ databases">
        <authorList>
            <person name="de Groot N.N."/>
        </authorList>
    </citation>
    <scope>NUCLEOTIDE SEQUENCE [LARGE SCALE GENOMIC DNA]</scope>
    <source>
        <strain evidence="10 11">Sb04</strain>
    </source>
</reference>
<dbReference type="GO" id="GO:0006355">
    <property type="term" value="P:regulation of DNA-templated transcription"/>
    <property type="evidence" value="ECO:0007669"/>
    <property type="project" value="InterPro"/>
</dbReference>
<dbReference type="Proteomes" id="UP000183816">
    <property type="component" value="Unassembled WGS sequence"/>
</dbReference>
<feature type="domain" description="OmpR/PhoB-type" evidence="9">
    <location>
        <begin position="133"/>
        <end position="233"/>
    </location>
</feature>
<dbReference type="GO" id="GO:0000976">
    <property type="term" value="F:transcription cis-regulatory region binding"/>
    <property type="evidence" value="ECO:0007669"/>
    <property type="project" value="TreeGrafter"/>
</dbReference>
<feature type="domain" description="Response regulatory" evidence="8">
    <location>
        <begin position="11"/>
        <end position="125"/>
    </location>
</feature>
<dbReference type="EMBL" id="FNJK01000004">
    <property type="protein sequence ID" value="SDP03083.1"/>
    <property type="molecule type" value="Genomic_DNA"/>
</dbReference>
<gene>
    <name evidence="10" type="ORF">SAMN05216347_104113</name>
</gene>
<evidence type="ECO:0000256" key="3">
    <source>
        <dbReference type="ARBA" id="ARBA00023015"/>
    </source>
</evidence>
<evidence type="ECO:0000256" key="1">
    <source>
        <dbReference type="ARBA" id="ARBA00022553"/>
    </source>
</evidence>
<evidence type="ECO:0000259" key="9">
    <source>
        <dbReference type="PROSITE" id="PS51755"/>
    </source>
</evidence>
<dbReference type="Gene3D" id="3.40.50.2300">
    <property type="match status" value="1"/>
</dbReference>
<evidence type="ECO:0000256" key="6">
    <source>
        <dbReference type="PROSITE-ProRule" id="PRU00169"/>
    </source>
</evidence>
<evidence type="ECO:0000256" key="2">
    <source>
        <dbReference type="ARBA" id="ARBA00023012"/>
    </source>
</evidence>